<dbReference type="EMBL" id="RIZI01000192">
    <property type="protein sequence ID" value="RNF58087.1"/>
    <property type="molecule type" value="Genomic_DNA"/>
</dbReference>
<sequence length="227" mass="23729">MNTAGTISGRCGRALLGLALVLGLSACVTVNIYFPAAAAQKLADKVVEQVYQAEARTPAVVAPGSSTTAPTVSAPTRSTVGPLSMLSSPWHLAGYVLNMGFSTVSAQACAAADLNASSPGVVEAKDRLEDFVPQIRPYLQSGAVGFTAAGLVAVHDLNAVPLAQRAQVSALVATNNALLQNLYQQIADANGHPEWEAQIQATFAQAWMNKAPPGRWFQNSAGQWQQK</sequence>
<gene>
    <name evidence="1" type="ORF">EC580_13085</name>
</gene>
<protein>
    <submittedName>
        <fullName evidence="1">DUF1318 domain-containing protein</fullName>
    </submittedName>
</protein>
<dbReference type="Pfam" id="PF07027">
    <property type="entry name" value="DUF1318"/>
    <property type="match status" value="1"/>
</dbReference>
<dbReference type="AlphaFoldDB" id="A0A3M8QPE5"/>
<organism evidence="1">
    <name type="scientific">Acidithiobacillus sulfuriphilus</name>
    <dbReference type="NCBI Taxonomy" id="1867749"/>
    <lineage>
        <taxon>Bacteria</taxon>
        <taxon>Pseudomonadati</taxon>
        <taxon>Pseudomonadota</taxon>
        <taxon>Acidithiobacillia</taxon>
        <taxon>Acidithiobacillales</taxon>
        <taxon>Acidithiobacillaceae</taxon>
        <taxon>Acidithiobacillus</taxon>
    </lineage>
</organism>
<evidence type="ECO:0000313" key="1">
    <source>
        <dbReference type="EMBL" id="RNF58087.1"/>
    </source>
</evidence>
<dbReference type="InterPro" id="IPR008309">
    <property type="entry name" value="YdbL"/>
</dbReference>
<dbReference type="RefSeq" id="WP_123105774.1">
    <property type="nucleotide sequence ID" value="NZ_CP127527.1"/>
</dbReference>
<proteinExistence type="predicted"/>
<dbReference type="OrthoDB" id="8526313at2"/>
<reference evidence="1" key="1">
    <citation type="submission" date="2018-10" db="EMBL/GenBank/DDBJ databases">
        <title>Acidithiobacillus sulfuriphilus sp. nov.: an extremely acidophilic sulfur-oxidizing chemolithotroph isolated from a neutral pH environment.</title>
        <authorList>
            <person name="Falagan C."/>
            <person name="Moya-Beltran A."/>
            <person name="Quatrini R."/>
            <person name="Johnson D.B."/>
        </authorList>
    </citation>
    <scope>NUCLEOTIDE SEQUENCE [LARGE SCALE GENOMIC DNA]</scope>
    <source>
        <strain evidence="1">CJ-2</strain>
    </source>
</reference>
<accession>A0A3M8QPE5</accession>
<name>A0A3M8QPE5_9PROT</name>
<comment type="caution">
    <text evidence="1">The sequence shown here is derived from an EMBL/GenBank/DDBJ whole genome shotgun (WGS) entry which is preliminary data.</text>
</comment>